<feature type="region of interest" description="Disordered" evidence="1">
    <location>
        <begin position="13"/>
        <end position="37"/>
    </location>
</feature>
<dbReference type="PANTHER" id="PTHR46791:SF9">
    <property type="entry name" value="INTEGRASE CATALYTIC DOMAIN-CONTAINING PROTEIN"/>
    <property type="match status" value="1"/>
</dbReference>
<sequence length="288" mass="33349">MALVDQIEMKIQRDRAPSRTKAYSASRHRHADGPGRPKVVIPLNQLQMLHDLNFTASQMAEQFQCSVQLIYKSLYDAGLKKRTRYSNLDDTALDEKIHELQDQYPNAGSVMMDGYLQTQGITMQRKRIRESMRRTSPFPVAHRLSKTIKRRKYSVAMSNSLWHVDGHMKLIRWGISTHGGIDGYSRLITFVKADTNNKATTVLSHFVGACIQFGVPSRVRSDHGGENVMIALFMNLINGQDRRSHITGRSVHNQRIERLWRDIFKEVIHKYYDLFYRMEDRGLLDIDK</sequence>
<evidence type="ECO:0000256" key="1">
    <source>
        <dbReference type="SAM" id="MobiDB-lite"/>
    </source>
</evidence>
<dbReference type="OrthoDB" id="6136794at2759"/>
<dbReference type="InterPro" id="IPR058913">
    <property type="entry name" value="Integrase_dom_put"/>
</dbReference>
<gene>
    <name evidence="3" type="ORF">MCOR_15225</name>
</gene>
<name>A0A6J8B5D5_MYTCO</name>
<dbReference type="PANTHER" id="PTHR46791">
    <property type="entry name" value="EXPRESSED PROTEIN"/>
    <property type="match status" value="1"/>
</dbReference>
<organism evidence="3 4">
    <name type="scientific">Mytilus coruscus</name>
    <name type="common">Sea mussel</name>
    <dbReference type="NCBI Taxonomy" id="42192"/>
    <lineage>
        <taxon>Eukaryota</taxon>
        <taxon>Metazoa</taxon>
        <taxon>Spiralia</taxon>
        <taxon>Lophotrochozoa</taxon>
        <taxon>Mollusca</taxon>
        <taxon>Bivalvia</taxon>
        <taxon>Autobranchia</taxon>
        <taxon>Pteriomorphia</taxon>
        <taxon>Mytilida</taxon>
        <taxon>Mytiloidea</taxon>
        <taxon>Mytilidae</taxon>
        <taxon>Mytilinae</taxon>
        <taxon>Mytilus</taxon>
    </lineage>
</organism>
<proteinExistence type="predicted"/>
<dbReference type="GO" id="GO:0003676">
    <property type="term" value="F:nucleic acid binding"/>
    <property type="evidence" value="ECO:0007669"/>
    <property type="project" value="InterPro"/>
</dbReference>
<dbReference type="InterPro" id="IPR012337">
    <property type="entry name" value="RNaseH-like_sf"/>
</dbReference>
<dbReference type="Proteomes" id="UP000507470">
    <property type="component" value="Unassembled WGS sequence"/>
</dbReference>
<evidence type="ECO:0000313" key="3">
    <source>
        <dbReference type="EMBL" id="CAC5379132.1"/>
    </source>
</evidence>
<dbReference type="Gene3D" id="3.30.420.10">
    <property type="entry name" value="Ribonuclease H-like superfamily/Ribonuclease H"/>
    <property type="match status" value="1"/>
</dbReference>
<dbReference type="AlphaFoldDB" id="A0A6J8B5D5"/>
<keyword evidence="4" id="KW-1185">Reference proteome</keyword>
<protein>
    <recommendedName>
        <fullName evidence="2">Integrase core domain-containing protein</fullName>
    </recommendedName>
</protein>
<dbReference type="EMBL" id="CACVKT020002627">
    <property type="protein sequence ID" value="CAC5379132.1"/>
    <property type="molecule type" value="Genomic_DNA"/>
</dbReference>
<evidence type="ECO:0000313" key="4">
    <source>
        <dbReference type="Proteomes" id="UP000507470"/>
    </source>
</evidence>
<feature type="domain" description="Integrase core" evidence="2">
    <location>
        <begin position="153"/>
        <end position="287"/>
    </location>
</feature>
<dbReference type="SUPFAM" id="SSF53098">
    <property type="entry name" value="Ribonuclease H-like"/>
    <property type="match status" value="1"/>
</dbReference>
<reference evidence="3 4" key="1">
    <citation type="submission" date="2020-06" db="EMBL/GenBank/DDBJ databases">
        <authorList>
            <person name="Li R."/>
            <person name="Bekaert M."/>
        </authorList>
    </citation>
    <scope>NUCLEOTIDE SEQUENCE [LARGE SCALE GENOMIC DNA]</scope>
    <source>
        <strain evidence="4">wild</strain>
    </source>
</reference>
<dbReference type="Pfam" id="PF24764">
    <property type="entry name" value="rva_4"/>
    <property type="match status" value="1"/>
</dbReference>
<accession>A0A6J8B5D5</accession>
<evidence type="ECO:0000259" key="2">
    <source>
        <dbReference type="Pfam" id="PF24764"/>
    </source>
</evidence>
<dbReference type="InterPro" id="IPR036397">
    <property type="entry name" value="RNaseH_sf"/>
</dbReference>